<reference evidence="2" key="1">
    <citation type="journal article" date="2011" name="BMC Genomics">
        <title>Shotgun sequencing of Yersinia enterocolitica strain W22703 (biotype 2, serotype O:9): genomic evidence for oscillation between invertebrates and mammals.</title>
        <authorList>
            <person name="Fuchs T.M."/>
            <person name="Brandt K."/>
            <person name="Starke M."/>
            <person name="Rattei T."/>
        </authorList>
    </citation>
    <scope>NUCLEOTIDE SEQUENCE</scope>
</reference>
<gene>
    <name evidence="2" type="ORF">YEW_GW30140</name>
</gene>
<evidence type="ECO:0000313" key="2">
    <source>
        <dbReference type="EMBL" id="CBX71148.1"/>
    </source>
</evidence>
<protein>
    <submittedName>
        <fullName evidence="2">Uncharacterized protein</fullName>
    </submittedName>
</protein>
<dbReference type="EMBL" id="FR718568">
    <property type="protein sequence ID" value="CBX71148.1"/>
    <property type="molecule type" value="Genomic_DNA"/>
</dbReference>
<organism evidence="2">
    <name type="scientific">Yersinia enterocolitica W22703</name>
    <dbReference type="NCBI Taxonomy" id="913028"/>
    <lineage>
        <taxon>Bacteria</taxon>
        <taxon>Pseudomonadati</taxon>
        <taxon>Pseudomonadota</taxon>
        <taxon>Gammaproteobacteria</taxon>
        <taxon>Enterobacterales</taxon>
        <taxon>Yersiniaceae</taxon>
        <taxon>Yersinia</taxon>
    </lineage>
</organism>
<feature type="region of interest" description="Disordered" evidence="1">
    <location>
        <begin position="1"/>
        <end position="49"/>
    </location>
</feature>
<evidence type="ECO:0000256" key="1">
    <source>
        <dbReference type="SAM" id="MobiDB-lite"/>
    </source>
</evidence>
<dbReference type="AlphaFoldDB" id="F4MZ90"/>
<name>F4MZ90_YEREN</name>
<feature type="compositionally biased region" description="Basic and acidic residues" evidence="1">
    <location>
        <begin position="12"/>
        <end position="28"/>
    </location>
</feature>
<sequence length="49" mass="5471">MIAVLAGCQSRPTDRGQQYKDGRLEHPLELVNEPHATGKPVNAKDFLIR</sequence>
<accession>F4MZ90</accession>
<proteinExistence type="predicted"/>